<evidence type="ECO:0000313" key="4">
    <source>
        <dbReference type="EMBL" id="SEB31216.1"/>
    </source>
</evidence>
<organism evidence="4 5">
    <name type="scientific">Tsukamurella tyrosinosolvens</name>
    <dbReference type="NCBI Taxonomy" id="57704"/>
    <lineage>
        <taxon>Bacteria</taxon>
        <taxon>Bacillati</taxon>
        <taxon>Actinomycetota</taxon>
        <taxon>Actinomycetes</taxon>
        <taxon>Mycobacteriales</taxon>
        <taxon>Tsukamurellaceae</taxon>
        <taxon>Tsukamurella</taxon>
    </lineage>
</organism>
<evidence type="ECO:0000256" key="1">
    <source>
        <dbReference type="SAM" id="MobiDB-lite"/>
    </source>
</evidence>
<dbReference type="STRING" id="57704.SAMN04489793_0203"/>
<dbReference type="RefSeq" id="WP_068740261.1">
    <property type="nucleotide sequence ID" value="NZ_FNSA01000001.1"/>
</dbReference>
<evidence type="ECO:0000259" key="3">
    <source>
        <dbReference type="Pfam" id="PF09995"/>
    </source>
</evidence>
<keyword evidence="5" id="KW-1185">Reference proteome</keyword>
<dbReference type="OrthoDB" id="3422701at2"/>
<reference evidence="5" key="1">
    <citation type="submission" date="2016-10" db="EMBL/GenBank/DDBJ databases">
        <authorList>
            <person name="Varghese N."/>
            <person name="Submissions S."/>
        </authorList>
    </citation>
    <scope>NUCLEOTIDE SEQUENCE [LARGE SCALE GENOMIC DNA]</scope>
    <source>
        <strain evidence="5">DSM 44234</strain>
    </source>
</reference>
<feature type="transmembrane region" description="Helical" evidence="2">
    <location>
        <begin position="226"/>
        <end position="248"/>
    </location>
</feature>
<sequence length="305" mass="34176">MSRSSTPAGDLGAPDDAPLTLERTRISIPGTHRRYTTRELAVTDALDFWGFAGAAANVAMQMMSPGVGHGVVESTVESGALMKRPWKRARTTTQYLAVAILGSDAEKEAYREAVNGAHRQVKSQPGAAVKYNAFDRDLQLWVAACLFVGFEDTYQMLNGRLPENQAESFYQSCATLGTTLQVPRDMWPATRADFDDYWVRACGEIRLDEPVAAYLDDLLHLRMITWPLHLVFGGLLTFLTAGFLAPYFREQMHVAWTAADQRRFENLFAFVGFVNRFIPRFLRFGPTRSLMVDLRLRMGAGRPLI</sequence>
<feature type="domain" description="ER-bound oxygenase mpaB/mpaB'/Rubber oxygenase catalytic" evidence="3">
    <location>
        <begin position="48"/>
        <end position="272"/>
    </location>
</feature>
<keyword evidence="2" id="KW-1133">Transmembrane helix</keyword>
<keyword evidence="2" id="KW-0472">Membrane</keyword>
<dbReference type="Proteomes" id="UP000182241">
    <property type="component" value="Unassembled WGS sequence"/>
</dbReference>
<name>A0A1H4IBY0_TSUTY</name>
<dbReference type="GO" id="GO:0016491">
    <property type="term" value="F:oxidoreductase activity"/>
    <property type="evidence" value="ECO:0007669"/>
    <property type="project" value="InterPro"/>
</dbReference>
<gene>
    <name evidence="4" type="ORF">SAMN04489793_0203</name>
</gene>
<evidence type="ECO:0000313" key="5">
    <source>
        <dbReference type="Proteomes" id="UP000182241"/>
    </source>
</evidence>
<proteinExistence type="predicted"/>
<dbReference type="EMBL" id="FNSA01000001">
    <property type="protein sequence ID" value="SEB31216.1"/>
    <property type="molecule type" value="Genomic_DNA"/>
</dbReference>
<feature type="region of interest" description="Disordered" evidence="1">
    <location>
        <begin position="1"/>
        <end position="20"/>
    </location>
</feature>
<protein>
    <submittedName>
        <fullName evidence="4">Uncharacterized conserved protein, DUF2236 family</fullName>
    </submittedName>
</protein>
<dbReference type="PANTHER" id="PTHR36151:SF3">
    <property type="entry name" value="ER-BOUND OXYGENASE MPAB_MPAB'_RUBBER OXYGENASE CATALYTIC DOMAIN-CONTAINING PROTEIN"/>
    <property type="match status" value="1"/>
</dbReference>
<keyword evidence="2" id="KW-0812">Transmembrane</keyword>
<dbReference type="PANTHER" id="PTHR36151">
    <property type="entry name" value="BLR2777 PROTEIN"/>
    <property type="match status" value="1"/>
</dbReference>
<accession>A0A1H4IBY0</accession>
<evidence type="ECO:0000256" key="2">
    <source>
        <dbReference type="SAM" id="Phobius"/>
    </source>
</evidence>
<dbReference type="AlphaFoldDB" id="A0A1H4IBY0"/>
<dbReference type="Pfam" id="PF09995">
    <property type="entry name" value="MPAB_Lcp_cat"/>
    <property type="match status" value="1"/>
</dbReference>
<dbReference type="InterPro" id="IPR018713">
    <property type="entry name" value="MPAB/Lcp_cat_dom"/>
</dbReference>